<feature type="compositionally biased region" description="Polar residues" evidence="1">
    <location>
        <begin position="18"/>
        <end position="28"/>
    </location>
</feature>
<dbReference type="Proteomes" id="UP001251374">
    <property type="component" value="Unassembled WGS sequence"/>
</dbReference>
<reference evidence="2 3" key="1">
    <citation type="submission" date="2023-04" db="EMBL/GenBank/DDBJ databases">
        <title>A long-awaited taxogenomic arrangement of the family Halomonadaceae.</title>
        <authorList>
            <person name="De La Haba R."/>
            <person name="Chuvochina M."/>
            <person name="Wittouck S."/>
            <person name="Arahal D.R."/>
            <person name="Sanchez-Porro C."/>
            <person name="Hugenholtz P."/>
            <person name="Ventosa A."/>
        </authorList>
    </citation>
    <scope>NUCLEOTIDE SEQUENCE [LARGE SCALE GENOMIC DNA]</scope>
    <source>
        <strain evidence="2 3">DSM 26770</strain>
    </source>
</reference>
<evidence type="ECO:0000313" key="3">
    <source>
        <dbReference type="Proteomes" id="UP001251374"/>
    </source>
</evidence>
<protein>
    <recommendedName>
        <fullName evidence="4">RiPP</fullName>
    </recommendedName>
</protein>
<accession>A0ABU1HHS4</accession>
<gene>
    <name evidence="2" type="ORF">QC821_16345</name>
</gene>
<keyword evidence="3" id="KW-1185">Reference proteome</keyword>
<feature type="compositionally biased region" description="Polar residues" evidence="1">
    <location>
        <begin position="37"/>
        <end position="47"/>
    </location>
</feature>
<dbReference type="EMBL" id="JARWAM010000012">
    <property type="protein sequence ID" value="MDR5906851.1"/>
    <property type="molecule type" value="Genomic_DNA"/>
</dbReference>
<evidence type="ECO:0000256" key="1">
    <source>
        <dbReference type="SAM" id="MobiDB-lite"/>
    </source>
</evidence>
<evidence type="ECO:0008006" key="4">
    <source>
        <dbReference type="Google" id="ProtNLM"/>
    </source>
</evidence>
<evidence type="ECO:0000313" key="2">
    <source>
        <dbReference type="EMBL" id="MDR5906851.1"/>
    </source>
</evidence>
<organism evidence="2 3">
    <name type="scientific">Franzmannia qiaohouensis</name>
    <dbReference type="NCBI Taxonomy" id="1329370"/>
    <lineage>
        <taxon>Bacteria</taxon>
        <taxon>Pseudomonadati</taxon>
        <taxon>Pseudomonadota</taxon>
        <taxon>Gammaproteobacteria</taxon>
        <taxon>Oceanospirillales</taxon>
        <taxon>Halomonadaceae</taxon>
        <taxon>Franzmannia</taxon>
    </lineage>
</organism>
<dbReference type="RefSeq" id="WP_309723777.1">
    <property type="nucleotide sequence ID" value="NZ_JARWAM010000012.1"/>
</dbReference>
<sequence length="47" mass="4844">MKTDKKEKYVSPVIVSLGSPSEITQSGDLPNADTPGGLNNTANKPGS</sequence>
<comment type="caution">
    <text evidence="2">The sequence shown here is derived from an EMBL/GenBank/DDBJ whole genome shotgun (WGS) entry which is preliminary data.</text>
</comment>
<name>A0ABU1HHS4_9GAMM</name>
<proteinExistence type="predicted"/>
<feature type="region of interest" description="Disordered" evidence="1">
    <location>
        <begin position="1"/>
        <end position="47"/>
    </location>
</feature>